<accession>A0A843XAS5</accession>
<dbReference type="Proteomes" id="UP000652761">
    <property type="component" value="Unassembled WGS sequence"/>
</dbReference>
<gene>
    <name evidence="2" type="ORF">Taro_049336</name>
</gene>
<dbReference type="OrthoDB" id="76949at2759"/>
<name>A0A843XAS5_COLES</name>
<evidence type="ECO:0000256" key="1">
    <source>
        <dbReference type="SAM" id="MobiDB-lite"/>
    </source>
</evidence>
<reference evidence="2" key="1">
    <citation type="submission" date="2017-07" db="EMBL/GenBank/DDBJ databases">
        <title>Taro Niue Genome Assembly and Annotation.</title>
        <authorList>
            <person name="Atibalentja N."/>
            <person name="Keating K."/>
            <person name="Fields C.J."/>
        </authorList>
    </citation>
    <scope>NUCLEOTIDE SEQUENCE</scope>
    <source>
        <strain evidence="2">Niue_2</strain>
        <tissue evidence="2">Leaf</tissue>
    </source>
</reference>
<protein>
    <submittedName>
        <fullName evidence="2">Uncharacterized protein</fullName>
    </submittedName>
</protein>
<evidence type="ECO:0000313" key="2">
    <source>
        <dbReference type="EMBL" id="MQM16380.1"/>
    </source>
</evidence>
<feature type="compositionally biased region" description="Basic and acidic residues" evidence="1">
    <location>
        <begin position="1"/>
        <end position="25"/>
    </location>
</feature>
<feature type="compositionally biased region" description="Basic and acidic residues" evidence="1">
    <location>
        <begin position="33"/>
        <end position="45"/>
    </location>
</feature>
<dbReference type="EMBL" id="NMUH01006976">
    <property type="protein sequence ID" value="MQM16380.1"/>
    <property type="molecule type" value="Genomic_DNA"/>
</dbReference>
<comment type="caution">
    <text evidence="2">The sequence shown here is derived from an EMBL/GenBank/DDBJ whole genome shotgun (WGS) entry which is preliminary data.</text>
</comment>
<organism evidence="2 3">
    <name type="scientific">Colocasia esculenta</name>
    <name type="common">Wild taro</name>
    <name type="synonym">Arum esculentum</name>
    <dbReference type="NCBI Taxonomy" id="4460"/>
    <lineage>
        <taxon>Eukaryota</taxon>
        <taxon>Viridiplantae</taxon>
        <taxon>Streptophyta</taxon>
        <taxon>Embryophyta</taxon>
        <taxon>Tracheophyta</taxon>
        <taxon>Spermatophyta</taxon>
        <taxon>Magnoliopsida</taxon>
        <taxon>Liliopsida</taxon>
        <taxon>Araceae</taxon>
        <taxon>Aroideae</taxon>
        <taxon>Colocasieae</taxon>
        <taxon>Colocasia</taxon>
    </lineage>
</organism>
<proteinExistence type="predicted"/>
<feature type="region of interest" description="Disordered" evidence="1">
    <location>
        <begin position="1"/>
        <end position="160"/>
    </location>
</feature>
<dbReference type="AlphaFoldDB" id="A0A843XAS5"/>
<sequence>MAGKHRGNDKALEGITRKHREEDKGSMVGNLRQRQDDDRWKHDLYDDNEEPQASKPKVGDKDLRLKLQKKSSQQFVQGGKSSGVRDLREKLLGNMHSQPVNTDPPKPKATSEVARTAKKSTAPVEATTASEKKSTNSAASKKKSQSKASPPINIPCGKDLRSPARVPVRATLAAACFCCSSGHCLLRLEQAPLPPTPPSTVTAAASTRCRSCFSRYDLCLLNMHHGWQYWLKPVALELETFLLIRGKGTVVNAMLSEDRRLAQAHFAYTIPGLSHHLLYTCLAHKEAHLS</sequence>
<keyword evidence="3" id="KW-1185">Reference proteome</keyword>
<evidence type="ECO:0000313" key="3">
    <source>
        <dbReference type="Proteomes" id="UP000652761"/>
    </source>
</evidence>